<organism evidence="2">
    <name type="scientific">Salmonella enterica</name>
    <name type="common">Salmonella choleraesuis</name>
    <dbReference type="NCBI Taxonomy" id="28901"/>
    <lineage>
        <taxon>Bacteria</taxon>
        <taxon>Pseudomonadati</taxon>
        <taxon>Pseudomonadota</taxon>
        <taxon>Gammaproteobacteria</taxon>
        <taxon>Enterobacterales</taxon>
        <taxon>Enterobacteriaceae</taxon>
        <taxon>Salmonella</taxon>
    </lineage>
</organism>
<sequence>MENRIILPFFVQGCFCNEFEEELTTSHFEFTTKARFFDLSAAGGELYEVACALAPTVVPAIAYIIHGWIKKKRKVTIVFLADHPSKIQEISLEGYSPKQIGEIISVAGDKQVKITDE</sequence>
<dbReference type="Proteomes" id="UP000852880">
    <property type="component" value="Unassembled WGS sequence"/>
</dbReference>
<dbReference type="EMBL" id="MJEL01000062">
    <property type="protein sequence ID" value="OEH94631.1"/>
    <property type="molecule type" value="Genomic_DNA"/>
</dbReference>
<keyword evidence="1" id="KW-1133">Transmembrane helix</keyword>
<evidence type="ECO:0000256" key="1">
    <source>
        <dbReference type="SAM" id="Phobius"/>
    </source>
</evidence>
<protein>
    <submittedName>
        <fullName evidence="2">Uncharacterized protein</fullName>
    </submittedName>
</protein>
<feature type="transmembrane region" description="Helical" evidence="1">
    <location>
        <begin position="46"/>
        <end position="65"/>
    </location>
</feature>
<evidence type="ECO:0000313" key="2">
    <source>
        <dbReference type="EMBL" id="OEH94631.1"/>
    </source>
</evidence>
<reference evidence="2" key="1">
    <citation type="submission" date="2016-09" db="EMBL/GenBank/DDBJ databases">
        <title>Whole Genome Sequencing of Salmonella enterica subsp. enterica serovar Nottingham.</title>
        <authorList>
            <person name="Zheng J."/>
            <person name="Wang H."/>
        </authorList>
    </citation>
    <scope>NUCLEOTIDE SEQUENCE [LARGE SCALE GENOMIC DNA]</scope>
    <source>
        <strain evidence="2">CFSAN055411</strain>
    </source>
</reference>
<keyword evidence="1" id="KW-0472">Membrane</keyword>
<comment type="caution">
    <text evidence="2">The sequence shown here is derived from an EMBL/GenBank/DDBJ whole genome shotgun (WGS) entry which is preliminary data.</text>
</comment>
<name>A0A3F3I7J9_SALER</name>
<keyword evidence="1" id="KW-0812">Transmembrane</keyword>
<dbReference type="AlphaFoldDB" id="A0A3F3I7J9"/>
<proteinExistence type="predicted"/>
<gene>
    <name evidence="2" type="ORF">BH006_09125</name>
</gene>
<accession>A0A3F3I7J9</accession>
<dbReference type="RefSeq" id="WP_069722077.1">
    <property type="nucleotide sequence ID" value="NZ_MJEL01000062.1"/>
</dbReference>